<evidence type="ECO:0000256" key="1">
    <source>
        <dbReference type="SAM" id="Coils"/>
    </source>
</evidence>
<feature type="compositionally biased region" description="Polar residues" evidence="2">
    <location>
        <begin position="17"/>
        <end position="30"/>
    </location>
</feature>
<evidence type="ECO:0000256" key="3">
    <source>
        <dbReference type="SAM" id="Phobius"/>
    </source>
</evidence>
<evidence type="ECO:0000313" key="5">
    <source>
        <dbReference type="Proteomes" id="UP000789342"/>
    </source>
</evidence>
<reference evidence="4" key="1">
    <citation type="submission" date="2021-06" db="EMBL/GenBank/DDBJ databases">
        <authorList>
            <person name="Kallberg Y."/>
            <person name="Tangrot J."/>
            <person name="Rosling A."/>
        </authorList>
    </citation>
    <scope>NUCLEOTIDE SEQUENCE</scope>
    <source>
        <strain evidence="4">CL551</strain>
    </source>
</reference>
<feature type="region of interest" description="Disordered" evidence="2">
    <location>
        <begin position="1"/>
        <end position="37"/>
    </location>
</feature>
<protein>
    <submittedName>
        <fullName evidence="4">3304_t:CDS:1</fullName>
    </submittedName>
</protein>
<keyword evidence="3" id="KW-1133">Transmembrane helix</keyword>
<dbReference type="Proteomes" id="UP000789342">
    <property type="component" value="Unassembled WGS sequence"/>
</dbReference>
<dbReference type="AlphaFoldDB" id="A0A9N9GSM1"/>
<organism evidence="4 5">
    <name type="scientific">Acaulospora morrowiae</name>
    <dbReference type="NCBI Taxonomy" id="94023"/>
    <lineage>
        <taxon>Eukaryota</taxon>
        <taxon>Fungi</taxon>
        <taxon>Fungi incertae sedis</taxon>
        <taxon>Mucoromycota</taxon>
        <taxon>Glomeromycotina</taxon>
        <taxon>Glomeromycetes</taxon>
        <taxon>Diversisporales</taxon>
        <taxon>Acaulosporaceae</taxon>
        <taxon>Acaulospora</taxon>
    </lineage>
</organism>
<name>A0A9N9GSM1_9GLOM</name>
<feature type="coiled-coil region" evidence="1">
    <location>
        <begin position="41"/>
        <end position="75"/>
    </location>
</feature>
<keyword evidence="3" id="KW-0472">Membrane</keyword>
<feature type="transmembrane region" description="Helical" evidence="3">
    <location>
        <begin position="79"/>
        <end position="102"/>
    </location>
</feature>
<keyword evidence="3" id="KW-0812">Transmembrane</keyword>
<comment type="caution">
    <text evidence="4">The sequence shown here is derived from an EMBL/GenBank/DDBJ whole genome shotgun (WGS) entry which is preliminary data.</text>
</comment>
<proteinExistence type="predicted"/>
<evidence type="ECO:0000256" key="2">
    <source>
        <dbReference type="SAM" id="MobiDB-lite"/>
    </source>
</evidence>
<keyword evidence="5" id="KW-1185">Reference proteome</keyword>
<dbReference type="EMBL" id="CAJVPV010007823">
    <property type="protein sequence ID" value="CAG8623344.1"/>
    <property type="molecule type" value="Genomic_DNA"/>
</dbReference>
<sequence>MKPQLEPNERDRHPSVIQRTGANRSTNGFRSRNESPDRMEVRQLKSDILKLQRENEELSNSIKEIDSERNLLLKEIKKLGPLAFIGVCALTYGLLFIFKILVNGEYYQFVTSLQTKLKLYNNNPVDINYSKNSCAGETKKNAFRVNSDVENKVGLDDNSRIQNGRNIKFGRKKYFVSTYIGNNDGKEERRYRKKYFPDTYIRE</sequence>
<evidence type="ECO:0000313" key="4">
    <source>
        <dbReference type="EMBL" id="CAG8623344.1"/>
    </source>
</evidence>
<gene>
    <name evidence="4" type="ORF">AMORRO_LOCUS8759</name>
</gene>
<accession>A0A9N9GSM1</accession>
<keyword evidence="1" id="KW-0175">Coiled coil</keyword>